<dbReference type="VEuPathDB" id="FungiDB:VP01_3573g3"/>
<dbReference type="OrthoDB" id="1728030at2759"/>
<evidence type="ECO:0000313" key="2">
    <source>
        <dbReference type="Proteomes" id="UP000037035"/>
    </source>
</evidence>
<sequence length="221" mass="24254">MDKVNNPFTCDFWNLTLEASIEPLLSQVQSGLKRSHPLPVEELVAHLRHKGLIKYITEVPGIFSGAAAEAVNKKHAETVDILMNYMKATSHNAKHCWQLHPELRPPNSSKQSYSSYPPTTQLVEVDEGNKSEVSLLLMEATTKPTVLDSGATHHLINNPDLFNPIAESNIKISTGGHSNFLNATAVVETGVTEETTKAPRDISSQVSTENSVMVKIENVDC</sequence>
<comment type="caution">
    <text evidence="1">The sequence shown here is derived from an EMBL/GenBank/DDBJ whole genome shotgun (WGS) entry which is preliminary data.</text>
</comment>
<protein>
    <submittedName>
        <fullName evidence="1">Uncharacterized protein</fullName>
    </submittedName>
</protein>
<gene>
    <name evidence="1" type="ORF">VP01_3573g3</name>
</gene>
<dbReference type="Proteomes" id="UP000037035">
    <property type="component" value="Unassembled WGS sequence"/>
</dbReference>
<evidence type="ECO:0000313" key="1">
    <source>
        <dbReference type="EMBL" id="KNZ52443.1"/>
    </source>
</evidence>
<name>A0A0L6UV94_9BASI</name>
<organism evidence="1 2">
    <name type="scientific">Puccinia sorghi</name>
    <dbReference type="NCBI Taxonomy" id="27349"/>
    <lineage>
        <taxon>Eukaryota</taxon>
        <taxon>Fungi</taxon>
        <taxon>Dikarya</taxon>
        <taxon>Basidiomycota</taxon>
        <taxon>Pucciniomycotina</taxon>
        <taxon>Pucciniomycetes</taxon>
        <taxon>Pucciniales</taxon>
        <taxon>Pucciniaceae</taxon>
        <taxon>Puccinia</taxon>
    </lineage>
</organism>
<proteinExistence type="predicted"/>
<dbReference type="EMBL" id="LAVV01008583">
    <property type="protein sequence ID" value="KNZ52443.1"/>
    <property type="molecule type" value="Genomic_DNA"/>
</dbReference>
<dbReference type="AlphaFoldDB" id="A0A0L6UV94"/>
<accession>A0A0L6UV94</accession>
<keyword evidence="2" id="KW-1185">Reference proteome</keyword>
<reference evidence="1 2" key="1">
    <citation type="submission" date="2015-08" db="EMBL/GenBank/DDBJ databases">
        <title>Next Generation Sequencing and Analysis of the Genome of Puccinia sorghi L Schw, the Causal Agent of Maize Common Rust.</title>
        <authorList>
            <person name="Rochi L."/>
            <person name="Burguener G."/>
            <person name="Darino M."/>
            <person name="Turjanski A."/>
            <person name="Kreff E."/>
            <person name="Dieguez M.J."/>
            <person name="Sacco F."/>
        </authorList>
    </citation>
    <scope>NUCLEOTIDE SEQUENCE [LARGE SCALE GENOMIC DNA]</scope>
    <source>
        <strain evidence="1 2">RO10H11247</strain>
    </source>
</reference>